<proteinExistence type="predicted"/>
<dbReference type="SUPFAM" id="SSF52266">
    <property type="entry name" value="SGNH hydrolase"/>
    <property type="match status" value="1"/>
</dbReference>
<dbReference type="EMBL" id="QKZK01000005">
    <property type="protein sequence ID" value="PZX19292.1"/>
    <property type="molecule type" value="Genomic_DNA"/>
</dbReference>
<sequence length="229" mass="26748">MTHKHLTQWLTVMLLLVATLGAYAQNDILKWEPDIRAFEQLDATRTYDPNAILFVGSSSIRLWKSIDADMQPYPVIQRGYGGAKFTDLNHYLHRIITPEHRFRAVVVFVANDINGGNSDRKPKEVHKSFQKLVKQVRKHHKSEPIFFVEITPTPSRWKVWSQTKDANLRVAKFCNRKKGVEFIATSHRYLDNFKQPRKELFMADQLHFNAEGYAIWTELIKAELDKKLK</sequence>
<dbReference type="RefSeq" id="WP_111444670.1">
    <property type="nucleotide sequence ID" value="NZ_QKZK01000005.1"/>
</dbReference>
<evidence type="ECO:0000259" key="2">
    <source>
        <dbReference type="Pfam" id="PF13472"/>
    </source>
</evidence>
<gene>
    <name evidence="3" type="ORF">LX69_00961</name>
</gene>
<keyword evidence="1" id="KW-0732">Signal</keyword>
<name>A0A2W7P7B1_9BACT</name>
<feature type="chain" id="PRO_5016073382" evidence="1">
    <location>
        <begin position="25"/>
        <end position="229"/>
    </location>
</feature>
<dbReference type="Proteomes" id="UP000249239">
    <property type="component" value="Unassembled WGS sequence"/>
</dbReference>
<dbReference type="AlphaFoldDB" id="A0A2W7P7B1"/>
<dbReference type="Gene3D" id="3.40.50.1110">
    <property type="entry name" value="SGNH hydrolase"/>
    <property type="match status" value="1"/>
</dbReference>
<dbReference type="GO" id="GO:0016788">
    <property type="term" value="F:hydrolase activity, acting on ester bonds"/>
    <property type="evidence" value="ECO:0007669"/>
    <property type="project" value="UniProtKB-ARBA"/>
</dbReference>
<comment type="caution">
    <text evidence="3">The sequence shown here is derived from an EMBL/GenBank/DDBJ whole genome shotgun (WGS) entry which is preliminary data.</text>
</comment>
<organism evidence="3 4">
    <name type="scientific">Breznakibacter xylanolyticus</name>
    <dbReference type="NCBI Taxonomy" id="990"/>
    <lineage>
        <taxon>Bacteria</taxon>
        <taxon>Pseudomonadati</taxon>
        <taxon>Bacteroidota</taxon>
        <taxon>Bacteroidia</taxon>
        <taxon>Marinilabiliales</taxon>
        <taxon>Marinilabiliaceae</taxon>
        <taxon>Breznakibacter</taxon>
    </lineage>
</organism>
<evidence type="ECO:0000313" key="4">
    <source>
        <dbReference type="Proteomes" id="UP000249239"/>
    </source>
</evidence>
<dbReference type="OrthoDB" id="9790057at2"/>
<evidence type="ECO:0000256" key="1">
    <source>
        <dbReference type="SAM" id="SignalP"/>
    </source>
</evidence>
<evidence type="ECO:0000313" key="3">
    <source>
        <dbReference type="EMBL" id="PZX19292.1"/>
    </source>
</evidence>
<accession>A0A2W7P7B1</accession>
<dbReference type="Pfam" id="PF13472">
    <property type="entry name" value="Lipase_GDSL_2"/>
    <property type="match status" value="1"/>
</dbReference>
<feature type="domain" description="SGNH hydrolase-type esterase" evidence="2">
    <location>
        <begin position="70"/>
        <end position="215"/>
    </location>
</feature>
<reference evidence="3 4" key="1">
    <citation type="submission" date="2018-06" db="EMBL/GenBank/DDBJ databases">
        <title>Genomic Encyclopedia of Archaeal and Bacterial Type Strains, Phase II (KMG-II): from individual species to whole genera.</title>
        <authorList>
            <person name="Goeker M."/>
        </authorList>
    </citation>
    <scope>NUCLEOTIDE SEQUENCE [LARGE SCALE GENOMIC DNA]</scope>
    <source>
        <strain evidence="3 4">DSM 6779</strain>
    </source>
</reference>
<keyword evidence="4" id="KW-1185">Reference proteome</keyword>
<dbReference type="InterPro" id="IPR036514">
    <property type="entry name" value="SGNH_hydro_sf"/>
</dbReference>
<feature type="signal peptide" evidence="1">
    <location>
        <begin position="1"/>
        <end position="24"/>
    </location>
</feature>
<protein>
    <submittedName>
        <fullName evidence="3">Lysophospholipase L1-like esterase</fullName>
    </submittedName>
</protein>
<dbReference type="InterPro" id="IPR013830">
    <property type="entry name" value="SGNH_hydro"/>
</dbReference>